<dbReference type="PROSITE" id="PS50088">
    <property type="entry name" value="ANK_REPEAT"/>
    <property type="match status" value="5"/>
</dbReference>
<dbReference type="Pfam" id="PF12796">
    <property type="entry name" value="Ank_2"/>
    <property type="match status" value="2"/>
</dbReference>
<evidence type="ECO:0008006" key="8">
    <source>
        <dbReference type="Google" id="ProtNLM"/>
    </source>
</evidence>
<dbReference type="Pfam" id="PF00023">
    <property type="entry name" value="Ank"/>
    <property type="match status" value="1"/>
</dbReference>
<feature type="transmembrane region" description="Helical" evidence="5">
    <location>
        <begin position="80"/>
        <end position="101"/>
    </location>
</feature>
<reference evidence="6 7" key="1">
    <citation type="submission" date="2024-09" db="EMBL/GenBank/DDBJ databases">
        <title>Itraconazole resistance in Madurella fahalii resulting from another homologue of gene encoding cytochrome P450 14-alpha sterol demethylase (CYP51).</title>
        <authorList>
            <person name="Yoshioka I."/>
            <person name="Fahal A.H."/>
            <person name="Kaneko S."/>
            <person name="Yaguchi T."/>
        </authorList>
    </citation>
    <scope>NUCLEOTIDE SEQUENCE [LARGE SCALE GENOMIC DNA]</scope>
    <source>
        <strain evidence="6 7">IFM 68171</strain>
    </source>
</reference>
<sequence length="1757" mass="193934">MTAQAALMLDGMASGLISFRIICLTGLLLNFPRPVTASLLEDGEDFSNNLVSDLAPLLALFGERVTTQFMSQSTGWADCIVLAMAPVGIITIIVSAIRVAGPPWLKAIIGRARENIVAAELEVMSSTSSEACELWNGKTRAVVRCPGAADICEFICIYPTAVKKEGPEKGKHAIKCGSIKSVRIMEIDEATVSDKPKSTGHAGTETDDSKHEDVESKPVSNQNIADEADPNASRFHYLRIQDSGTRGSIAAAIEQELGDDEMAIVRNPTHPAPNMSLNCRADHKRWQLWVCAGIGIIMQAGVVIFFGFLTEHGTLGFEKDGEPVEDYAMPTATVGTLMLVAGILICAHVVEKSSTEVVYEVIKKGNECTAAVAIVWLQKQKTVSEQHFESAAVFPGMKRYSVYTSKRTIDSDYNRQGHEPDTQKDRKDRIRGLSVSTSTVADDAPIRREKPLSTTNWQLKGMTIIGTVASLIGIICQFIGLRGMHWLATIVQLGAIIVMTILRAVVSRHIAQGMKHQDLKHSSGFELEWFITSLTALDNAPWLPEKLNDPTGWQKLKAWLAKIVELHSHSPSGKLPQGKGDSEMQTKYSTDDPTWIIQTGHAEDIPQALDEEAANHEQRNLLGRKFREVSELSRAQSILDLRRYLGELGKWQGPAVTQSLAVAKAIEQTMGFFMSHSGKQVKDGHCFTWTLSVKNTWRKSQGNGNDDGDCNGKENITLSVRYSNGGWTAPVDALDAALSLWLYSVQERRQGNQDPRFPSGNDRWIRGGQIQQQRCLQILGPSTVGLLRDLEWWVPNGLDGILAAEVRQDLMQEEEEDQSFPHKVRVERIGRSGERWPIFNESKMTPFLDAGDTLSGEECKRGWKQQPDCKADQLTLWKWRSAADIRSQNSKREQEQKPQICCPLIVESQEPLANLYAKDLFSAFVWSLASHLEHSVISRNLKATIQAGNTTGSEAWKDFSLGNQHLSRLVQSIAELGLLTERETWLSFIPPLSATNNLPGLDSVIDLVQENASGPEREQIWPQAGAIYRWLFDIAMTFPPTSHIYIKSVAIMMRFYARMKGPEVRTSYSYRDDGYDYRGDGLKDEMKITRERLQAQKSQHPWVQNNLDRFFKVHQGLAPFEASPDTESKSPKRGIGTRLEVPDSWPSERLAYRTFESAQDVFDRTPLHHAMQSNVGNRAILLSRQEISELADDYAIRDLRPTGFRGGWEPGPDLLSALHAELRRYADETEKFVQESCNLPLNLMDWSDEFSSAISLPSQTCRSLLKNGADPNARDLDHLTPLHYACRILKPASGVDSFVDGFFYQPRARQRAKALILHKADVNARGLDGSTPLHCAASSGSPELVKLLIEHGGNAKAANFEGRTPLHLAAMTDVASLILDLLAAGAHIEAQDKAGRTPLHLAAMSGAAESIHELISRGAPPNVQDRFRATPLYTASIYDSYEGIEALLHARTAEGAPVSIDVGAGNARGGTALHGAASANSCRAIKAFYTFGMDVEPRDIDGSLPIHNAAISNAVEAAELLMTYMDRDSWPPTNDSGRTPFHVAAEYGNPEIIVAMIDKANKLHFAPEGILKKAGVYSFTALSMAVANGNLNAVQALLKVGQLTSTGTTVELPPPAASESGRSAGDDILKRLLEEKDDMRRTPLALAVEYRETEIFLELVKQGADISVVYENGRNLLHRAASDGNMEIARAIIESVNLSGPPGRLKTMLQQEDKEGKTPRDLAELEKQEEMLELLDRAINQLEQEEIDQFGVVTRNR</sequence>
<gene>
    <name evidence="6" type="ORF">MFIFM68171_08234</name>
</gene>
<dbReference type="EMBL" id="BAAFSV010000004">
    <property type="protein sequence ID" value="GAB1318024.1"/>
    <property type="molecule type" value="Genomic_DNA"/>
</dbReference>
<feature type="repeat" description="ANK" evidence="3">
    <location>
        <begin position="1394"/>
        <end position="1426"/>
    </location>
</feature>
<dbReference type="InterPro" id="IPR002110">
    <property type="entry name" value="Ankyrin_rpt"/>
</dbReference>
<feature type="repeat" description="ANK" evidence="3">
    <location>
        <begin position="1361"/>
        <end position="1393"/>
    </location>
</feature>
<feature type="transmembrane region" description="Helical" evidence="5">
    <location>
        <begin position="486"/>
        <end position="506"/>
    </location>
</feature>
<dbReference type="SUPFAM" id="SSF48403">
    <property type="entry name" value="Ankyrin repeat"/>
    <property type="match status" value="2"/>
</dbReference>
<feature type="transmembrane region" description="Helical" evidence="5">
    <location>
        <begin position="12"/>
        <end position="31"/>
    </location>
</feature>
<proteinExistence type="predicted"/>
<feature type="repeat" description="ANK" evidence="3">
    <location>
        <begin position="1536"/>
        <end position="1568"/>
    </location>
</feature>
<dbReference type="Proteomes" id="UP001628179">
    <property type="component" value="Unassembled WGS sequence"/>
</dbReference>
<feature type="compositionally biased region" description="Basic and acidic residues" evidence="4">
    <location>
        <begin position="207"/>
        <end position="216"/>
    </location>
</feature>
<evidence type="ECO:0000256" key="2">
    <source>
        <dbReference type="ARBA" id="ARBA00023043"/>
    </source>
</evidence>
<keyword evidence="5" id="KW-0812">Transmembrane</keyword>
<protein>
    <recommendedName>
        <fullName evidence="8">Ankyrin repeat protein</fullName>
    </recommendedName>
</protein>
<feature type="transmembrane region" description="Helical" evidence="5">
    <location>
        <begin position="288"/>
        <end position="309"/>
    </location>
</feature>
<dbReference type="GeneID" id="98178977"/>
<evidence type="ECO:0000256" key="3">
    <source>
        <dbReference type="PROSITE-ProRule" id="PRU00023"/>
    </source>
</evidence>
<feature type="region of interest" description="Disordered" evidence="4">
    <location>
        <begin position="1121"/>
        <end position="1140"/>
    </location>
</feature>
<organism evidence="6 7">
    <name type="scientific">Madurella fahalii</name>
    <dbReference type="NCBI Taxonomy" id="1157608"/>
    <lineage>
        <taxon>Eukaryota</taxon>
        <taxon>Fungi</taxon>
        <taxon>Dikarya</taxon>
        <taxon>Ascomycota</taxon>
        <taxon>Pezizomycotina</taxon>
        <taxon>Sordariomycetes</taxon>
        <taxon>Sordariomycetidae</taxon>
        <taxon>Sordariales</taxon>
        <taxon>Sordariales incertae sedis</taxon>
        <taxon>Madurella</taxon>
    </lineage>
</organism>
<dbReference type="InterPro" id="IPR036770">
    <property type="entry name" value="Ankyrin_rpt-contain_sf"/>
</dbReference>
<keyword evidence="5" id="KW-0472">Membrane</keyword>
<name>A0ABQ0GJT9_9PEZI</name>
<dbReference type="PANTHER" id="PTHR24166">
    <property type="entry name" value="ROLLING PEBBLES, ISOFORM B"/>
    <property type="match status" value="1"/>
</dbReference>
<evidence type="ECO:0000256" key="1">
    <source>
        <dbReference type="ARBA" id="ARBA00022737"/>
    </source>
</evidence>
<evidence type="ECO:0000313" key="7">
    <source>
        <dbReference type="Proteomes" id="UP001628179"/>
    </source>
</evidence>
<evidence type="ECO:0000313" key="6">
    <source>
        <dbReference type="EMBL" id="GAB1318024.1"/>
    </source>
</evidence>
<dbReference type="RefSeq" id="XP_070919755.1">
    <property type="nucleotide sequence ID" value="XM_071063654.1"/>
</dbReference>
<feature type="repeat" description="ANK" evidence="3">
    <location>
        <begin position="1328"/>
        <end position="1360"/>
    </location>
</feature>
<keyword evidence="1" id="KW-0677">Repeat</keyword>
<dbReference type="Pfam" id="PF13637">
    <property type="entry name" value="Ank_4"/>
    <property type="match status" value="1"/>
</dbReference>
<dbReference type="SMART" id="SM00248">
    <property type="entry name" value="ANK"/>
    <property type="match status" value="13"/>
</dbReference>
<comment type="caution">
    <text evidence="6">The sequence shown here is derived from an EMBL/GenBank/DDBJ whole genome shotgun (WGS) entry which is preliminary data.</text>
</comment>
<feature type="region of interest" description="Disordered" evidence="4">
    <location>
        <begin position="411"/>
        <end position="430"/>
    </location>
</feature>
<evidence type="ECO:0000256" key="5">
    <source>
        <dbReference type="SAM" id="Phobius"/>
    </source>
</evidence>
<keyword evidence="7" id="KW-1185">Reference proteome</keyword>
<dbReference type="PROSITE" id="PS50297">
    <property type="entry name" value="ANK_REP_REGION"/>
    <property type="match status" value="4"/>
</dbReference>
<dbReference type="Gene3D" id="1.25.40.20">
    <property type="entry name" value="Ankyrin repeat-containing domain"/>
    <property type="match status" value="3"/>
</dbReference>
<keyword evidence="5" id="KW-1133">Transmembrane helix</keyword>
<feature type="repeat" description="ANK" evidence="3">
    <location>
        <begin position="1639"/>
        <end position="1671"/>
    </location>
</feature>
<feature type="region of interest" description="Disordered" evidence="4">
    <location>
        <begin position="190"/>
        <end position="226"/>
    </location>
</feature>
<dbReference type="PANTHER" id="PTHR24166:SF48">
    <property type="entry name" value="PROTEIN VAPYRIN"/>
    <property type="match status" value="1"/>
</dbReference>
<accession>A0ABQ0GJT9</accession>
<dbReference type="InterPro" id="IPR050889">
    <property type="entry name" value="Dendritic_Spine_Reg/Scaffold"/>
</dbReference>
<keyword evidence="2 3" id="KW-0040">ANK repeat</keyword>
<evidence type="ECO:0000256" key="4">
    <source>
        <dbReference type="SAM" id="MobiDB-lite"/>
    </source>
</evidence>
<feature type="transmembrane region" description="Helical" evidence="5">
    <location>
        <begin position="329"/>
        <end position="350"/>
    </location>
</feature>